<feature type="domain" description="RNA polymerase sigma-70 region 2" evidence="5">
    <location>
        <begin position="18"/>
        <end position="81"/>
    </location>
</feature>
<keyword evidence="2" id="KW-0805">Transcription regulation</keyword>
<dbReference type="GO" id="GO:0003677">
    <property type="term" value="F:DNA binding"/>
    <property type="evidence" value="ECO:0007669"/>
    <property type="project" value="InterPro"/>
</dbReference>
<organism evidence="7 8">
    <name type="scientific">Clavibacter michiganensis</name>
    <dbReference type="NCBI Taxonomy" id="28447"/>
    <lineage>
        <taxon>Bacteria</taxon>
        <taxon>Bacillati</taxon>
        <taxon>Actinomycetota</taxon>
        <taxon>Actinomycetes</taxon>
        <taxon>Micrococcales</taxon>
        <taxon>Microbacteriaceae</taxon>
        <taxon>Clavibacter</taxon>
    </lineage>
</organism>
<dbReference type="InterPro" id="IPR039425">
    <property type="entry name" value="RNA_pol_sigma-70-like"/>
</dbReference>
<dbReference type="InterPro" id="IPR013324">
    <property type="entry name" value="RNA_pol_sigma_r3/r4-like"/>
</dbReference>
<dbReference type="Gene3D" id="1.10.10.10">
    <property type="entry name" value="Winged helix-like DNA-binding domain superfamily/Winged helix DNA-binding domain"/>
    <property type="match status" value="1"/>
</dbReference>
<dbReference type="InterPro" id="IPR036388">
    <property type="entry name" value="WH-like_DNA-bd_sf"/>
</dbReference>
<evidence type="ECO:0000256" key="2">
    <source>
        <dbReference type="ARBA" id="ARBA00023015"/>
    </source>
</evidence>
<keyword evidence="3" id="KW-0731">Sigma factor</keyword>
<dbReference type="NCBIfam" id="TIGR02937">
    <property type="entry name" value="sigma70-ECF"/>
    <property type="match status" value="1"/>
</dbReference>
<gene>
    <name evidence="7" type="ORF">C5E16_06560</name>
</gene>
<evidence type="ECO:0000259" key="5">
    <source>
        <dbReference type="Pfam" id="PF04542"/>
    </source>
</evidence>
<evidence type="ECO:0000313" key="7">
    <source>
        <dbReference type="EMBL" id="PPF68528.1"/>
    </source>
</evidence>
<evidence type="ECO:0000256" key="3">
    <source>
        <dbReference type="ARBA" id="ARBA00023082"/>
    </source>
</evidence>
<dbReference type="PANTHER" id="PTHR43133">
    <property type="entry name" value="RNA POLYMERASE ECF-TYPE SIGMA FACTO"/>
    <property type="match status" value="1"/>
</dbReference>
<protein>
    <recommendedName>
        <fullName evidence="9">Sigma-70 family RNA polymerase sigma factor</fullName>
    </recommendedName>
</protein>
<comment type="caution">
    <text evidence="7">The sequence shown here is derived from an EMBL/GenBank/DDBJ whole genome shotgun (WGS) entry which is preliminary data.</text>
</comment>
<evidence type="ECO:0000259" key="6">
    <source>
        <dbReference type="Pfam" id="PF08281"/>
    </source>
</evidence>
<dbReference type="SUPFAM" id="SSF88659">
    <property type="entry name" value="Sigma3 and sigma4 domains of RNA polymerase sigma factors"/>
    <property type="match status" value="1"/>
</dbReference>
<proteinExistence type="inferred from homology"/>
<dbReference type="InterPro" id="IPR013325">
    <property type="entry name" value="RNA_pol_sigma_r2"/>
</dbReference>
<dbReference type="InterPro" id="IPR007627">
    <property type="entry name" value="RNA_pol_sigma70_r2"/>
</dbReference>
<dbReference type="EMBL" id="PSXY01000008">
    <property type="protein sequence ID" value="PPF68528.1"/>
    <property type="molecule type" value="Genomic_DNA"/>
</dbReference>
<name>A0A2S5VUN5_9MICO</name>
<keyword evidence="4" id="KW-0804">Transcription</keyword>
<evidence type="ECO:0000313" key="8">
    <source>
        <dbReference type="Proteomes" id="UP000239241"/>
    </source>
</evidence>
<dbReference type="SUPFAM" id="SSF88946">
    <property type="entry name" value="Sigma2 domain of RNA polymerase sigma factors"/>
    <property type="match status" value="1"/>
</dbReference>
<dbReference type="InterPro" id="IPR013249">
    <property type="entry name" value="RNA_pol_sigma70_r4_t2"/>
</dbReference>
<sequence>MTQERTQLRIERMNAAMTANATDLLNYFRRRVMDQEDAADLLGDTALVAWRRIDSLPEQPEAARMWLFVTARHTLANFDRRSVSRRELTAHLSDLLRTEGEDSASQSDLRLDLQHAISALSPKHRELITLVHWDGFTVTEAAKITRTSASTARSRYTKARGLLEVHIAEYRTGAREASSVSVS</sequence>
<evidence type="ECO:0008006" key="9">
    <source>
        <dbReference type="Google" id="ProtNLM"/>
    </source>
</evidence>
<dbReference type="Pfam" id="PF04542">
    <property type="entry name" value="Sigma70_r2"/>
    <property type="match status" value="1"/>
</dbReference>
<dbReference type="InterPro" id="IPR014284">
    <property type="entry name" value="RNA_pol_sigma-70_dom"/>
</dbReference>
<evidence type="ECO:0000256" key="1">
    <source>
        <dbReference type="ARBA" id="ARBA00010641"/>
    </source>
</evidence>
<dbReference type="Pfam" id="PF08281">
    <property type="entry name" value="Sigma70_r4_2"/>
    <property type="match status" value="1"/>
</dbReference>
<dbReference type="PANTHER" id="PTHR43133:SF25">
    <property type="entry name" value="RNA POLYMERASE SIGMA FACTOR RFAY-RELATED"/>
    <property type="match status" value="1"/>
</dbReference>
<dbReference type="Proteomes" id="UP000239241">
    <property type="component" value="Unassembled WGS sequence"/>
</dbReference>
<accession>A0A2S5VUN5</accession>
<comment type="similarity">
    <text evidence="1">Belongs to the sigma-70 factor family. ECF subfamily.</text>
</comment>
<evidence type="ECO:0000256" key="4">
    <source>
        <dbReference type="ARBA" id="ARBA00023163"/>
    </source>
</evidence>
<reference evidence="7 8" key="1">
    <citation type="submission" date="2018-02" db="EMBL/GenBank/DDBJ databases">
        <title>Bacteriophage NCPPB3778 and a type I-E CRISPR drive the evolution of the US Biological Select Agent, Rathayibacter toxicus.</title>
        <authorList>
            <person name="Davis E.W.II."/>
            <person name="Tabima J.F."/>
            <person name="Weisberg A.J."/>
            <person name="Lopes L.D."/>
            <person name="Wiseman M.S."/>
            <person name="Wiseman M.S."/>
            <person name="Pupko T."/>
            <person name="Belcher M.S."/>
            <person name="Sechler A.J."/>
            <person name="Tancos M.A."/>
            <person name="Schroeder B.K."/>
            <person name="Murray T.D."/>
            <person name="Luster D.G."/>
            <person name="Schneider W.L."/>
            <person name="Rogers E."/>
            <person name="Andreote F.D."/>
            <person name="Grunwald N.J."/>
            <person name="Putnam M.L."/>
            <person name="Chang J.H."/>
        </authorList>
    </citation>
    <scope>NUCLEOTIDE SEQUENCE [LARGE SCALE GENOMIC DNA]</scope>
    <source>
        <strain evidence="7 8">AY1B3</strain>
    </source>
</reference>
<dbReference type="GO" id="GO:0006352">
    <property type="term" value="P:DNA-templated transcription initiation"/>
    <property type="evidence" value="ECO:0007669"/>
    <property type="project" value="InterPro"/>
</dbReference>
<dbReference type="GO" id="GO:0016987">
    <property type="term" value="F:sigma factor activity"/>
    <property type="evidence" value="ECO:0007669"/>
    <property type="project" value="UniProtKB-KW"/>
</dbReference>
<dbReference type="Gene3D" id="1.10.1740.10">
    <property type="match status" value="1"/>
</dbReference>
<feature type="domain" description="RNA polymerase sigma factor 70 region 4 type 2" evidence="6">
    <location>
        <begin position="111"/>
        <end position="160"/>
    </location>
</feature>
<dbReference type="AlphaFoldDB" id="A0A2S5VUN5"/>